<dbReference type="EC" id="5.2.1.8" evidence="11"/>
<dbReference type="InterPro" id="IPR000297">
    <property type="entry name" value="PPIase_PpiC"/>
</dbReference>
<evidence type="ECO:0000256" key="7">
    <source>
        <dbReference type="ARBA" id="ARBA00023136"/>
    </source>
</evidence>
<dbReference type="PROSITE" id="PS50198">
    <property type="entry name" value="PPIC_PPIASE_2"/>
    <property type="match status" value="1"/>
</dbReference>
<dbReference type="AlphaFoldDB" id="A0A398B6J6"/>
<gene>
    <name evidence="11" type="primary">prsA</name>
    <name evidence="13" type="ORF">D1953_12340</name>
</gene>
<evidence type="ECO:0000256" key="9">
    <source>
        <dbReference type="ARBA" id="ARBA00023235"/>
    </source>
</evidence>
<dbReference type="PANTHER" id="PTHR47245:SF1">
    <property type="entry name" value="FOLDASE PROTEIN PRSA"/>
    <property type="match status" value="1"/>
</dbReference>
<proteinExistence type="inferred from homology"/>
<dbReference type="Gene3D" id="1.10.4030.10">
    <property type="entry name" value="Porin chaperone SurA, peptide-binding domain"/>
    <property type="match status" value="1"/>
</dbReference>
<dbReference type="InterPro" id="IPR023058">
    <property type="entry name" value="PPIase_PpiC_CS"/>
</dbReference>
<keyword evidence="6 11" id="KW-0697">Rotamase</keyword>
<evidence type="ECO:0000313" key="13">
    <source>
        <dbReference type="EMBL" id="RID85084.1"/>
    </source>
</evidence>
<comment type="function">
    <text evidence="11">Plays a major role in protein secretion by helping the post-translocational extracellular folding of several secreted proteins.</text>
</comment>
<dbReference type="HAMAP" id="MF_01145">
    <property type="entry name" value="Foldase_PrsA"/>
    <property type="match status" value="1"/>
</dbReference>
<dbReference type="InterPro" id="IPR046357">
    <property type="entry name" value="PPIase_dom_sf"/>
</dbReference>
<dbReference type="InterPro" id="IPR050245">
    <property type="entry name" value="PrsA_foldase"/>
</dbReference>
<keyword evidence="10" id="KW-0449">Lipoprotein</keyword>
<dbReference type="InterPro" id="IPR027304">
    <property type="entry name" value="Trigger_fact/SurA_dom_sf"/>
</dbReference>
<evidence type="ECO:0000256" key="5">
    <source>
        <dbReference type="ARBA" id="ARBA00022729"/>
    </source>
</evidence>
<keyword evidence="7 11" id="KW-0472">Membrane</keyword>
<dbReference type="GO" id="GO:0005886">
    <property type="term" value="C:plasma membrane"/>
    <property type="evidence" value="ECO:0007669"/>
    <property type="project" value="UniProtKB-SubCell"/>
</dbReference>
<dbReference type="Pfam" id="PF13616">
    <property type="entry name" value="Rotamase_3"/>
    <property type="match status" value="1"/>
</dbReference>
<keyword evidence="14" id="KW-1185">Reference proteome</keyword>
<evidence type="ECO:0000313" key="14">
    <source>
        <dbReference type="Proteomes" id="UP000266016"/>
    </source>
</evidence>
<dbReference type="PROSITE" id="PS01096">
    <property type="entry name" value="PPIC_PPIASE_1"/>
    <property type="match status" value="1"/>
</dbReference>
<dbReference type="GO" id="GO:0006457">
    <property type="term" value="P:protein folding"/>
    <property type="evidence" value="ECO:0007669"/>
    <property type="project" value="UniProtKB-UniRule"/>
</dbReference>
<accession>A0A398B6J6</accession>
<evidence type="ECO:0000256" key="6">
    <source>
        <dbReference type="ARBA" id="ARBA00023110"/>
    </source>
</evidence>
<evidence type="ECO:0000256" key="11">
    <source>
        <dbReference type="HAMAP-Rule" id="MF_01145"/>
    </source>
</evidence>
<dbReference type="GO" id="GO:0015031">
    <property type="term" value="P:protein transport"/>
    <property type="evidence" value="ECO:0007669"/>
    <property type="project" value="InterPro"/>
</dbReference>
<evidence type="ECO:0000256" key="2">
    <source>
        <dbReference type="ARBA" id="ARBA00004193"/>
    </source>
</evidence>
<evidence type="ECO:0000256" key="10">
    <source>
        <dbReference type="ARBA" id="ARBA00023288"/>
    </source>
</evidence>
<dbReference type="EMBL" id="QWVS01000021">
    <property type="protein sequence ID" value="RID85084.1"/>
    <property type="molecule type" value="Genomic_DNA"/>
</dbReference>
<comment type="catalytic activity">
    <reaction evidence="1 11">
        <text>[protein]-peptidylproline (omega=180) = [protein]-peptidylproline (omega=0)</text>
        <dbReference type="Rhea" id="RHEA:16237"/>
        <dbReference type="Rhea" id="RHEA-COMP:10747"/>
        <dbReference type="Rhea" id="RHEA-COMP:10748"/>
        <dbReference type="ChEBI" id="CHEBI:83833"/>
        <dbReference type="ChEBI" id="CHEBI:83834"/>
        <dbReference type="EC" id="5.2.1.8"/>
    </reaction>
</comment>
<feature type="domain" description="PpiC" evidence="12">
    <location>
        <begin position="156"/>
        <end position="246"/>
    </location>
</feature>
<keyword evidence="5 11" id="KW-0732">Signal</keyword>
<organism evidence="13 14">
    <name type="scientific">Peribacillus asahii</name>
    <dbReference type="NCBI Taxonomy" id="228899"/>
    <lineage>
        <taxon>Bacteria</taxon>
        <taxon>Bacillati</taxon>
        <taxon>Bacillota</taxon>
        <taxon>Bacilli</taxon>
        <taxon>Bacillales</taxon>
        <taxon>Bacillaceae</taxon>
        <taxon>Peribacillus</taxon>
    </lineage>
</organism>
<evidence type="ECO:0000256" key="4">
    <source>
        <dbReference type="ARBA" id="ARBA00022475"/>
    </source>
</evidence>
<dbReference type="PANTHER" id="PTHR47245">
    <property type="entry name" value="PEPTIDYLPROLYL ISOMERASE"/>
    <property type="match status" value="1"/>
</dbReference>
<name>A0A398B6J6_9BACI</name>
<dbReference type="Pfam" id="PF05698">
    <property type="entry name" value="Trigger_C"/>
    <property type="match status" value="1"/>
</dbReference>
<evidence type="ECO:0000259" key="12">
    <source>
        <dbReference type="PROSITE" id="PS50198"/>
    </source>
</evidence>
<dbReference type="SUPFAM" id="SSF109998">
    <property type="entry name" value="Triger factor/SurA peptide-binding domain-like"/>
    <property type="match status" value="1"/>
</dbReference>
<reference evidence="13 14" key="1">
    <citation type="submission" date="2018-08" db="EMBL/GenBank/DDBJ databases">
        <title>Bacillus jemisoniae sp. nov., Bacillus chryseoplanitiae sp. nov., Bacillus resnikiae sp. nov., and Bacillus frankliniae sp. nov., isolated from Viking spacecraft and associated surfaces.</title>
        <authorList>
            <person name="Seuylemezian A."/>
            <person name="Vaishampayan P."/>
        </authorList>
    </citation>
    <scope>NUCLEOTIDE SEQUENCE [LARGE SCALE GENOMIC DNA]</scope>
    <source>
        <strain evidence="13 14">MA001</strain>
    </source>
</reference>
<dbReference type="SUPFAM" id="SSF54534">
    <property type="entry name" value="FKBP-like"/>
    <property type="match status" value="1"/>
</dbReference>
<comment type="similarity">
    <text evidence="3 11">Belongs to the PrsA family.</text>
</comment>
<dbReference type="InterPro" id="IPR008880">
    <property type="entry name" value="Trigger_fac_C"/>
</dbReference>
<dbReference type="RefSeq" id="WP_119117498.1">
    <property type="nucleotide sequence ID" value="NZ_QWVS01000021.1"/>
</dbReference>
<protein>
    <recommendedName>
        <fullName evidence="11">Foldase protein PrsA</fullName>
        <ecNumber evidence="11">5.2.1.8</ecNumber>
    </recommendedName>
</protein>
<dbReference type="GO" id="GO:0003755">
    <property type="term" value="F:peptidyl-prolyl cis-trans isomerase activity"/>
    <property type="evidence" value="ECO:0007669"/>
    <property type="project" value="UniProtKB-UniRule"/>
</dbReference>
<comment type="subcellular location">
    <subcellularLocation>
        <location evidence="2">Cell membrane</location>
        <topology evidence="2">Lipid-anchor</topology>
    </subcellularLocation>
</comment>
<evidence type="ECO:0000256" key="1">
    <source>
        <dbReference type="ARBA" id="ARBA00000971"/>
    </source>
</evidence>
<dbReference type="InterPro" id="IPR023059">
    <property type="entry name" value="Foldase_PrsA"/>
</dbReference>
<evidence type="ECO:0000256" key="3">
    <source>
        <dbReference type="ARBA" id="ARBA00006071"/>
    </source>
</evidence>
<keyword evidence="9 11" id="KW-0413">Isomerase</keyword>
<keyword evidence="8" id="KW-0564">Palmitate</keyword>
<keyword evidence="4 11" id="KW-1003">Cell membrane</keyword>
<dbReference type="Gene3D" id="3.10.50.40">
    <property type="match status" value="1"/>
</dbReference>
<evidence type="ECO:0000256" key="8">
    <source>
        <dbReference type="ARBA" id="ARBA00023139"/>
    </source>
</evidence>
<dbReference type="Proteomes" id="UP000266016">
    <property type="component" value="Unassembled WGS sequence"/>
</dbReference>
<sequence length="296" mass="33076">MKKNAKLAIWLVGAVVIAALIVAAMITSTAKNETVATVDGSKITKEELYDELVASYGTDTLNTMITNKMIELEAKKQNVTVSDEDIQKELDVLTEQYGDEETLKSQLEASGSSMDDLKDDIVQYLQTRKLIEPSIKITDEEIKTYFEENKDSLGQAEQVEASHILVEDKATAEKVLKKLKNGGDFAELAKEYSTDEGSAANGGSLGYFGKGEMVAEFEDVAFKLEVGKISEPVKTEYGYHIIKVTNKKEAKEATLKDSKEQIKETLLTEKLQTEYATWLQKKEEEYKITNKLEEEK</sequence>
<comment type="caution">
    <text evidence="13">The sequence shown here is derived from an EMBL/GenBank/DDBJ whole genome shotgun (WGS) entry which is preliminary data.</text>
</comment>